<feature type="region of interest" description="Disordered" evidence="1">
    <location>
        <begin position="1031"/>
        <end position="1055"/>
    </location>
</feature>
<feature type="domain" description="PKD" evidence="3">
    <location>
        <begin position="788"/>
        <end position="873"/>
    </location>
</feature>
<dbReference type="NCBIfam" id="NF033681">
    <property type="entry name" value="ExeM_NucH_DNase"/>
    <property type="match status" value="1"/>
</dbReference>
<dbReference type="CDD" id="cd04486">
    <property type="entry name" value="YhcR_OBF_like"/>
    <property type="match status" value="1"/>
</dbReference>
<dbReference type="SUPFAM" id="SSF49299">
    <property type="entry name" value="PKD domain"/>
    <property type="match status" value="1"/>
</dbReference>
<dbReference type="Gene3D" id="3.60.10.10">
    <property type="entry name" value="Endonuclease/exonuclease/phosphatase"/>
    <property type="match status" value="1"/>
</dbReference>
<dbReference type="InterPro" id="IPR000601">
    <property type="entry name" value="PKD_dom"/>
</dbReference>
<dbReference type="Proteomes" id="UP000619376">
    <property type="component" value="Unassembled WGS sequence"/>
</dbReference>
<dbReference type="AlphaFoldDB" id="A0A7W8KAN1"/>
<gene>
    <name evidence="6" type="ORF">GCM10017781_08280</name>
    <name evidence="7" type="ORF">HNQ07_000214</name>
</gene>
<dbReference type="SUPFAM" id="SSF56219">
    <property type="entry name" value="DNase I-like"/>
    <property type="match status" value="1"/>
</dbReference>
<dbReference type="SUPFAM" id="SSF74853">
    <property type="entry name" value="Lamin A/C globular tail domain"/>
    <property type="match status" value="1"/>
</dbReference>
<feature type="signal peptide" evidence="2">
    <location>
        <begin position="1"/>
        <end position="26"/>
    </location>
</feature>
<evidence type="ECO:0000256" key="2">
    <source>
        <dbReference type="SAM" id="SignalP"/>
    </source>
</evidence>
<dbReference type="InterPro" id="IPR035986">
    <property type="entry name" value="PKD_dom_sf"/>
</dbReference>
<dbReference type="PROSITE" id="PS50835">
    <property type="entry name" value="IG_LIKE"/>
    <property type="match status" value="1"/>
</dbReference>
<proteinExistence type="predicted"/>
<dbReference type="PROSITE" id="PS50093">
    <property type="entry name" value="PKD"/>
    <property type="match status" value="1"/>
</dbReference>
<feature type="chain" id="PRO_5030893851" evidence="2">
    <location>
        <begin position="27"/>
        <end position="1055"/>
    </location>
</feature>
<dbReference type="InterPro" id="IPR036415">
    <property type="entry name" value="Lamin_tail_dom_sf"/>
</dbReference>
<dbReference type="Pfam" id="PF18911">
    <property type="entry name" value="PKD_4"/>
    <property type="match status" value="1"/>
</dbReference>
<dbReference type="PANTHER" id="PTHR42834">
    <property type="entry name" value="ENDONUCLEASE/EXONUCLEASE/PHOSPHATASE FAMILY PROTEIN (AFU_ORTHOLOGUE AFUA_3G09210)"/>
    <property type="match status" value="1"/>
</dbReference>
<dbReference type="PROSITE" id="PS51841">
    <property type="entry name" value="LTD"/>
    <property type="match status" value="1"/>
</dbReference>
<keyword evidence="9" id="KW-1185">Reference proteome</keyword>
<dbReference type="PROSITE" id="PS51257">
    <property type="entry name" value="PROKAR_LIPOPROTEIN"/>
    <property type="match status" value="1"/>
</dbReference>
<feature type="domain" description="Ig-like" evidence="4">
    <location>
        <begin position="787"/>
        <end position="865"/>
    </location>
</feature>
<dbReference type="PANTHER" id="PTHR42834:SF1">
    <property type="entry name" value="ENDONUCLEASE_EXONUCLEASE_PHOSPHATASE FAMILY PROTEIN (AFU_ORTHOLOGUE AFUA_3G09210)"/>
    <property type="match status" value="1"/>
</dbReference>
<dbReference type="InterPro" id="IPR005135">
    <property type="entry name" value="Endo/exonuclease/phosphatase"/>
</dbReference>
<sequence>MRASLALALSCTLLVAACGTTPAATAQKAQTPDMIAQANKVAVVSVKVAPEVKYLDLSLTPVKGGTTQKLSAAPADGTAIFQISTAGTAEYTATMSAYDAQDRLVTLYEGAATLSLKSGRATTFPALTRVTATVTVNATPTSDVTSAYAATLGETTQTMTVKDGVATTAFTAIPTARGLTVTVKGSTSDGQTSQTGSATFNLTKGGATVPVELTAQPTCAVVPTTAIGAVQGSGDTSPLAGQTVTVRGVVTADYQDGLSGFMLQDAGDSNDATSDGVFVYTGTTKRDVKVGDVVQLGATVKEFGTAPNTLTELDTLTAFAKCGASLTVKPAVISAPFGALERYEGMLVTYPGILTVTDNFSYGRYGELGLSAIGRQFNPTNGNTPTMPGTADLLANRIVLDDGRSNQNPNPLAYLSTQENTRRTGDTVTGLTGTLTYANGAFKIEPTGTVPFVDANPQPATPASVGGSLKVAGANVLNYFTTFGGASDRGANSAYEFQRQKTKVVNALRGLDADIVTLMEVQNNGDTALNDLVSGLNAAYGREVYKAIQTGVIGTDAIKVAMLYKPESVRPFGSYVIDPNAVYSRPPLAQTFQKLTGGTLTVVANHLKSKGSCPASGTNLENQDTGQGCWNQLRVQQAQALLAFAGTLKSRVNDQDVLLMGDFNAYGAEDPIKTIQAGGFVSENLRIDADDRYSYQFGGLFGYLDHALASTSLDTQVTGITEWHINSDEPTVADYNVEFKNTPNCASSTCLGADLYNPATPFRASDHDPVLVGLNLASDSPTDPTPPALTVAATGSDTATAGQPYSLTVTTTGTPDSVSVNWGDGTSGAVTASPATHTYTAQGPFTITVTAMRGAETQTATKAVTVSAAPTGNGKLVISQVYGGGGNSGATFNNDFIEIFNAGSAPVNLSGYSVQYASATGTTWQTTPLTNVSLAAGQYYLVQGAAGTTVTNAPLPTPDATGTLNLSGTSGKVALVSSTVALSGTNPSGGPLVDLVGYGSANGFEGSAPAPTLSNSTADLRANGGCTDTNQNSTDFATGVPAPRTTATAPKACTP</sequence>
<evidence type="ECO:0000259" key="5">
    <source>
        <dbReference type="PROSITE" id="PS51841"/>
    </source>
</evidence>
<dbReference type="RefSeq" id="WP_221274664.1">
    <property type="nucleotide sequence ID" value="NZ_BNAJ01000001.1"/>
</dbReference>
<evidence type="ECO:0000259" key="3">
    <source>
        <dbReference type="PROSITE" id="PS50093"/>
    </source>
</evidence>
<reference evidence="9" key="2">
    <citation type="journal article" date="2019" name="Int. J. Syst. Evol. Microbiol.">
        <title>The Global Catalogue of Microorganisms (GCM) 10K type strain sequencing project: providing services to taxonomists for standard genome sequencing and annotation.</title>
        <authorList>
            <consortium name="The Broad Institute Genomics Platform"/>
            <consortium name="The Broad Institute Genome Sequencing Center for Infectious Disease"/>
            <person name="Wu L."/>
            <person name="Ma J."/>
        </authorList>
    </citation>
    <scope>NUCLEOTIDE SEQUENCE [LARGE SCALE GENOMIC DNA]</scope>
    <source>
        <strain evidence="9">CGMCC 1.18437</strain>
    </source>
</reference>
<dbReference type="InterPro" id="IPR001322">
    <property type="entry name" value="Lamin_tail_dom"/>
</dbReference>
<dbReference type="InterPro" id="IPR047971">
    <property type="entry name" value="ExeM-like"/>
</dbReference>
<protein>
    <submittedName>
        <fullName evidence="6">Nuclease</fullName>
    </submittedName>
</protein>
<evidence type="ECO:0000313" key="6">
    <source>
        <dbReference type="EMBL" id="GHF33844.1"/>
    </source>
</evidence>
<evidence type="ECO:0000313" key="9">
    <source>
        <dbReference type="Proteomes" id="UP000619376"/>
    </source>
</evidence>
<comment type="caution">
    <text evidence="7">The sequence shown here is derived from an EMBL/GenBank/DDBJ whole genome shotgun (WGS) entry which is preliminary data.</text>
</comment>
<reference evidence="6" key="4">
    <citation type="submission" date="2024-05" db="EMBL/GenBank/DDBJ databases">
        <authorList>
            <person name="Sun Q."/>
            <person name="Zhou Y."/>
        </authorList>
    </citation>
    <scope>NUCLEOTIDE SEQUENCE</scope>
    <source>
        <strain evidence="6">CGMCC 1.18437</strain>
    </source>
</reference>
<dbReference type="InterPro" id="IPR007110">
    <property type="entry name" value="Ig-like_dom"/>
</dbReference>
<dbReference type="CDD" id="cd10283">
    <property type="entry name" value="MnuA_DNase1-like"/>
    <property type="match status" value="1"/>
</dbReference>
<dbReference type="EMBL" id="BNAJ01000001">
    <property type="protein sequence ID" value="GHF33844.1"/>
    <property type="molecule type" value="Genomic_DNA"/>
</dbReference>
<dbReference type="Pfam" id="PF00932">
    <property type="entry name" value="LTD"/>
    <property type="match status" value="1"/>
</dbReference>
<dbReference type="EMBL" id="JACHFK010000001">
    <property type="protein sequence ID" value="MBB5374770.1"/>
    <property type="molecule type" value="Genomic_DNA"/>
</dbReference>
<evidence type="ECO:0000313" key="7">
    <source>
        <dbReference type="EMBL" id="MBB5374770.1"/>
    </source>
</evidence>
<feature type="compositionally biased region" description="Low complexity" evidence="1">
    <location>
        <begin position="1037"/>
        <end position="1055"/>
    </location>
</feature>
<keyword evidence="2" id="KW-0732">Signal</keyword>
<dbReference type="Gene3D" id="2.60.40.10">
    <property type="entry name" value="Immunoglobulins"/>
    <property type="match status" value="1"/>
</dbReference>
<evidence type="ECO:0000256" key="1">
    <source>
        <dbReference type="SAM" id="MobiDB-lite"/>
    </source>
</evidence>
<name>A0A7W8KAN1_9DEIO</name>
<feature type="domain" description="LTD" evidence="5">
    <location>
        <begin position="864"/>
        <end position="1000"/>
    </location>
</feature>
<reference evidence="7 8" key="3">
    <citation type="submission" date="2020-08" db="EMBL/GenBank/DDBJ databases">
        <title>Genomic Encyclopedia of Type Strains, Phase IV (KMG-IV): sequencing the most valuable type-strain genomes for metagenomic binning, comparative biology and taxonomic classification.</title>
        <authorList>
            <person name="Goeker M."/>
        </authorList>
    </citation>
    <scope>NUCLEOTIDE SEQUENCE [LARGE SCALE GENOMIC DNA]</scope>
    <source>
        <strain evidence="7 8">DSM 27521</strain>
    </source>
</reference>
<evidence type="ECO:0000313" key="8">
    <source>
        <dbReference type="Proteomes" id="UP000539473"/>
    </source>
</evidence>
<accession>A0A7W8KAN1</accession>
<dbReference type="InterPro" id="IPR036691">
    <property type="entry name" value="Endo/exonu/phosph_ase_sf"/>
</dbReference>
<dbReference type="GO" id="GO:0003824">
    <property type="term" value="F:catalytic activity"/>
    <property type="evidence" value="ECO:0007669"/>
    <property type="project" value="InterPro"/>
</dbReference>
<dbReference type="Proteomes" id="UP000539473">
    <property type="component" value="Unassembled WGS sequence"/>
</dbReference>
<reference evidence="6" key="1">
    <citation type="journal article" date="2014" name="Int. J. Syst. Evol. Microbiol.">
        <title>Complete genome of a new Firmicutes species belonging to the dominant human colonic microbiota ('Ruminococcus bicirculans') reveals two chromosomes and a selective capacity to utilize plant glucans.</title>
        <authorList>
            <consortium name="NISC Comparative Sequencing Program"/>
            <person name="Wegmann U."/>
            <person name="Louis P."/>
            <person name="Goesmann A."/>
            <person name="Henrissat B."/>
            <person name="Duncan S.H."/>
            <person name="Flint H.J."/>
        </authorList>
    </citation>
    <scope>NUCLEOTIDE SEQUENCE</scope>
    <source>
        <strain evidence="6">CGMCC 1.18437</strain>
    </source>
</reference>
<dbReference type="Pfam" id="PF03372">
    <property type="entry name" value="Exo_endo_phos"/>
    <property type="match status" value="1"/>
</dbReference>
<evidence type="ECO:0000259" key="4">
    <source>
        <dbReference type="PROSITE" id="PS50835"/>
    </source>
</evidence>
<dbReference type="InterPro" id="IPR013783">
    <property type="entry name" value="Ig-like_fold"/>
</dbReference>
<organism evidence="7 8">
    <name type="scientific">Deinococcus metalli</name>
    <dbReference type="NCBI Taxonomy" id="1141878"/>
    <lineage>
        <taxon>Bacteria</taxon>
        <taxon>Thermotogati</taxon>
        <taxon>Deinococcota</taxon>
        <taxon>Deinococci</taxon>
        <taxon>Deinococcales</taxon>
        <taxon>Deinococcaceae</taxon>
        <taxon>Deinococcus</taxon>
    </lineage>
</organism>
<dbReference type="CDD" id="cd00146">
    <property type="entry name" value="PKD"/>
    <property type="match status" value="1"/>
</dbReference>